<reference evidence="2 3" key="1">
    <citation type="submission" date="2019-03" db="EMBL/GenBank/DDBJ databases">
        <title>First draft genome of Liparis tanakae, snailfish: a comprehensive survey of snailfish specific genes.</title>
        <authorList>
            <person name="Kim W."/>
            <person name="Song I."/>
            <person name="Jeong J.-H."/>
            <person name="Kim D."/>
            <person name="Kim S."/>
            <person name="Ryu S."/>
            <person name="Song J.Y."/>
            <person name="Lee S.K."/>
        </authorList>
    </citation>
    <scope>NUCLEOTIDE SEQUENCE [LARGE SCALE GENOMIC DNA]</scope>
    <source>
        <tissue evidence="2">Muscle</tissue>
    </source>
</reference>
<dbReference type="Proteomes" id="UP000314294">
    <property type="component" value="Unassembled WGS sequence"/>
</dbReference>
<gene>
    <name evidence="2" type="ORF">EYF80_054484</name>
</gene>
<feature type="compositionally biased region" description="Acidic residues" evidence="1">
    <location>
        <begin position="57"/>
        <end position="73"/>
    </location>
</feature>
<organism evidence="2 3">
    <name type="scientific">Liparis tanakae</name>
    <name type="common">Tanaka's snailfish</name>
    <dbReference type="NCBI Taxonomy" id="230148"/>
    <lineage>
        <taxon>Eukaryota</taxon>
        <taxon>Metazoa</taxon>
        <taxon>Chordata</taxon>
        <taxon>Craniata</taxon>
        <taxon>Vertebrata</taxon>
        <taxon>Euteleostomi</taxon>
        <taxon>Actinopterygii</taxon>
        <taxon>Neopterygii</taxon>
        <taxon>Teleostei</taxon>
        <taxon>Neoteleostei</taxon>
        <taxon>Acanthomorphata</taxon>
        <taxon>Eupercaria</taxon>
        <taxon>Perciformes</taxon>
        <taxon>Cottioidei</taxon>
        <taxon>Cottales</taxon>
        <taxon>Liparidae</taxon>
        <taxon>Liparis</taxon>
    </lineage>
</organism>
<feature type="region of interest" description="Disordered" evidence="1">
    <location>
        <begin position="110"/>
        <end position="213"/>
    </location>
</feature>
<proteinExistence type="predicted"/>
<comment type="caution">
    <text evidence="2">The sequence shown here is derived from an EMBL/GenBank/DDBJ whole genome shotgun (WGS) entry which is preliminary data.</text>
</comment>
<evidence type="ECO:0000313" key="2">
    <source>
        <dbReference type="EMBL" id="TNN35352.1"/>
    </source>
</evidence>
<feature type="region of interest" description="Disordered" evidence="1">
    <location>
        <begin position="20"/>
        <end position="77"/>
    </location>
</feature>
<sequence length="236" mass="25594">MKGNKELLSLPVEPRVVALMPTDSFTQRRTPPSGSRPPGGVHTEAVKHTAGRRHITEEEEEEEEEEQEEEELSDSPSLCRSSILSLLHLHPAHGRRVILLSSRRFETTAASRRELRTDGPAAHRLAGAPLNGVASEAEQPGRRAAGPRGSDWRPRAPSSPSAPEGNVQELCTRHCETARGHRPGATGPRRPARGDRPEATGPRPPARSALEASAAAMEACPLLSCRIVSSPLLLWR</sequence>
<accession>A0A4Z2F4D8</accession>
<dbReference type="AlphaFoldDB" id="A0A4Z2F4D8"/>
<feature type="compositionally biased region" description="Low complexity" evidence="1">
    <location>
        <begin position="28"/>
        <end position="40"/>
    </location>
</feature>
<evidence type="ECO:0000256" key="1">
    <source>
        <dbReference type="SAM" id="MobiDB-lite"/>
    </source>
</evidence>
<name>A0A4Z2F4D8_9TELE</name>
<protein>
    <submittedName>
        <fullName evidence="2">Uncharacterized protein</fullName>
    </submittedName>
</protein>
<dbReference type="EMBL" id="SRLO01001783">
    <property type="protein sequence ID" value="TNN35352.1"/>
    <property type="molecule type" value="Genomic_DNA"/>
</dbReference>
<evidence type="ECO:0000313" key="3">
    <source>
        <dbReference type="Proteomes" id="UP000314294"/>
    </source>
</evidence>
<keyword evidence="3" id="KW-1185">Reference proteome</keyword>